<accession>A0ABQ6M361</accession>
<evidence type="ECO:0000256" key="1">
    <source>
        <dbReference type="PROSITE-ProRule" id="PRU00023"/>
    </source>
</evidence>
<comment type="caution">
    <text evidence="2">The sequence shown here is derived from an EMBL/GenBank/DDBJ whole genome shotgun (WGS) entry which is preliminary data.</text>
</comment>
<evidence type="ECO:0000313" key="2">
    <source>
        <dbReference type="EMBL" id="GMI18821.1"/>
    </source>
</evidence>
<keyword evidence="1" id="KW-0040">ANK repeat</keyword>
<dbReference type="Proteomes" id="UP001165060">
    <property type="component" value="Unassembled WGS sequence"/>
</dbReference>
<protein>
    <submittedName>
        <fullName evidence="2">Uncharacterized protein</fullName>
    </submittedName>
</protein>
<dbReference type="EMBL" id="BRYB01004885">
    <property type="protein sequence ID" value="GMI18821.1"/>
    <property type="molecule type" value="Genomic_DNA"/>
</dbReference>
<evidence type="ECO:0000313" key="3">
    <source>
        <dbReference type="Proteomes" id="UP001165060"/>
    </source>
</evidence>
<dbReference type="InterPro" id="IPR002110">
    <property type="entry name" value="Ankyrin_rpt"/>
</dbReference>
<sequence length="161" mass="16716">MSALFNEHVSFFGLLSSLPSPPSFLSSMSSTLYSSIASHDHEALVGCCRQILKAGSDPAPFPSSPTEAKYSSPASPGCLLLRLLANLPPPPGFSFPAFEGGTPLHLACLADNVFAFALLSLAGADANAVHTPFRRAVVHEAACAGADRVLECMLTCVEPAA</sequence>
<dbReference type="PROSITE" id="PS50297">
    <property type="entry name" value="ANK_REP_REGION"/>
    <property type="match status" value="1"/>
</dbReference>
<dbReference type="PROSITE" id="PS50088">
    <property type="entry name" value="ANK_REPEAT"/>
    <property type="match status" value="1"/>
</dbReference>
<reference evidence="2 3" key="1">
    <citation type="journal article" date="2023" name="Commun. Biol.">
        <title>Genome analysis of Parmales, the sister group of diatoms, reveals the evolutionary specialization of diatoms from phago-mixotrophs to photoautotrophs.</title>
        <authorList>
            <person name="Ban H."/>
            <person name="Sato S."/>
            <person name="Yoshikawa S."/>
            <person name="Yamada K."/>
            <person name="Nakamura Y."/>
            <person name="Ichinomiya M."/>
            <person name="Sato N."/>
            <person name="Blanc-Mathieu R."/>
            <person name="Endo H."/>
            <person name="Kuwata A."/>
            <person name="Ogata H."/>
        </authorList>
    </citation>
    <scope>NUCLEOTIDE SEQUENCE [LARGE SCALE GENOMIC DNA]</scope>
</reference>
<feature type="repeat" description="ANK" evidence="1">
    <location>
        <begin position="99"/>
        <end position="131"/>
    </location>
</feature>
<keyword evidence="3" id="KW-1185">Reference proteome</keyword>
<dbReference type="Gene3D" id="1.25.40.20">
    <property type="entry name" value="Ankyrin repeat-containing domain"/>
    <property type="match status" value="1"/>
</dbReference>
<gene>
    <name evidence="2" type="ORF">TeGR_g828</name>
</gene>
<dbReference type="InterPro" id="IPR036770">
    <property type="entry name" value="Ankyrin_rpt-contain_sf"/>
</dbReference>
<proteinExistence type="predicted"/>
<dbReference type="SUPFAM" id="SSF48403">
    <property type="entry name" value="Ankyrin repeat"/>
    <property type="match status" value="1"/>
</dbReference>
<name>A0ABQ6M361_9STRA</name>
<organism evidence="2 3">
    <name type="scientific">Tetraparma gracilis</name>
    <dbReference type="NCBI Taxonomy" id="2962635"/>
    <lineage>
        <taxon>Eukaryota</taxon>
        <taxon>Sar</taxon>
        <taxon>Stramenopiles</taxon>
        <taxon>Ochrophyta</taxon>
        <taxon>Bolidophyceae</taxon>
        <taxon>Parmales</taxon>
        <taxon>Triparmaceae</taxon>
        <taxon>Tetraparma</taxon>
    </lineage>
</organism>